<comment type="caution">
    <text evidence="6">The sequence shown here is derived from an EMBL/GenBank/DDBJ whole genome shotgun (WGS) entry which is preliminary data.</text>
</comment>
<dbReference type="EMBL" id="JXRQ01000029">
    <property type="protein sequence ID" value="KIL43395.1"/>
    <property type="molecule type" value="Genomic_DNA"/>
</dbReference>
<dbReference type="GO" id="GO:0055052">
    <property type="term" value="C:ATP-binding cassette (ABC) transporter complex, substrate-binding subunit-containing"/>
    <property type="evidence" value="ECO:0007669"/>
    <property type="project" value="TreeGrafter"/>
</dbReference>
<dbReference type="GO" id="GO:0042956">
    <property type="term" value="P:maltodextrin transmembrane transport"/>
    <property type="evidence" value="ECO:0007669"/>
    <property type="project" value="TreeGrafter"/>
</dbReference>
<accession>A0A0C2QZA2</accession>
<dbReference type="OrthoDB" id="9795467at2"/>
<dbReference type="Pfam" id="PF01547">
    <property type="entry name" value="SBP_bac_1"/>
    <property type="match status" value="1"/>
</dbReference>
<feature type="region of interest" description="Disordered" evidence="4">
    <location>
        <begin position="26"/>
        <end position="50"/>
    </location>
</feature>
<feature type="chain" id="PRO_5002154432" description="ABC transporter substrate-binding protein" evidence="5">
    <location>
        <begin position="22"/>
        <end position="442"/>
    </location>
</feature>
<evidence type="ECO:0000313" key="7">
    <source>
        <dbReference type="Proteomes" id="UP000031950"/>
    </source>
</evidence>
<sequence>MKLWNKKVAGATVLTMSLLLAACSGDDESTDTGNNDAGSDTGGDDGATEEQEQVTITYAAGVDVTGATDKLIEEFEAQNPNIDVEYREMPADTGASHDQYVTMFSSQDASIDVFDADVIWPAEFAQGQYALELDRFIEADGINMDDYFPGTVASGQFNGRQYAMPKFTDAGLLYYRTDIVETPPTTWDELMTMAAELQGEAGTEFGYLMQANQYEGMVTNAIEFIASHGGQVVDENNEVVVNSPETIAGIQTMIDIVNSDFVPSNILSFQETETNNAWVGGQAVFARNWPYMQSTSADEEASEVAGNVGFATLPEGDAGSAATLGGWMTMINRYSENQEAAWEFVKFMTGAEGQTISAVEGGRAPTIEALYEETEVQEAATLFANEQFVETLQNAVPRPVTPIYPRISDIMQVQLSRALAGEITAEEAAANMQEEMEAAMAE</sequence>
<evidence type="ECO:0000256" key="4">
    <source>
        <dbReference type="SAM" id="MobiDB-lite"/>
    </source>
</evidence>
<reference evidence="6 7" key="1">
    <citation type="submission" date="2015-01" db="EMBL/GenBank/DDBJ databases">
        <title>Genome sequence of Jeotgalibacillus alimentarius.</title>
        <authorList>
            <person name="Goh K.M."/>
            <person name="Chan K.-G."/>
            <person name="Yaakop A.S."/>
            <person name="Ee R."/>
            <person name="Gan H.M."/>
            <person name="Chan C.S."/>
        </authorList>
    </citation>
    <scope>NUCLEOTIDE SEQUENCE [LARGE SCALE GENOMIC DNA]</scope>
    <source>
        <strain evidence="6 7">YKJ-13</strain>
    </source>
</reference>
<keyword evidence="2" id="KW-0813">Transport</keyword>
<dbReference type="SUPFAM" id="SSF53850">
    <property type="entry name" value="Periplasmic binding protein-like II"/>
    <property type="match status" value="1"/>
</dbReference>
<dbReference type="PANTHER" id="PTHR30061">
    <property type="entry name" value="MALTOSE-BINDING PERIPLASMIC PROTEIN"/>
    <property type="match status" value="1"/>
</dbReference>
<dbReference type="Proteomes" id="UP000031950">
    <property type="component" value="Unassembled WGS sequence"/>
</dbReference>
<protein>
    <recommendedName>
        <fullName evidence="8">ABC transporter substrate-binding protein</fullName>
    </recommendedName>
</protein>
<evidence type="ECO:0000313" key="6">
    <source>
        <dbReference type="EMBL" id="KIL43395.1"/>
    </source>
</evidence>
<dbReference type="GO" id="GO:1901982">
    <property type="term" value="F:maltose binding"/>
    <property type="evidence" value="ECO:0007669"/>
    <property type="project" value="TreeGrafter"/>
</dbReference>
<dbReference type="PATRIC" id="fig|135826.4.peg.3082"/>
<comment type="similarity">
    <text evidence="1">Belongs to the bacterial solute-binding protein 1 family.</text>
</comment>
<dbReference type="AlphaFoldDB" id="A0A0C2QZA2"/>
<dbReference type="PROSITE" id="PS51257">
    <property type="entry name" value="PROKAR_LIPOPROTEIN"/>
    <property type="match status" value="1"/>
</dbReference>
<dbReference type="Gene3D" id="3.40.190.10">
    <property type="entry name" value="Periplasmic binding protein-like II"/>
    <property type="match status" value="2"/>
</dbReference>
<evidence type="ECO:0000256" key="1">
    <source>
        <dbReference type="ARBA" id="ARBA00008520"/>
    </source>
</evidence>
<dbReference type="InterPro" id="IPR006059">
    <property type="entry name" value="SBP"/>
</dbReference>
<dbReference type="CDD" id="cd14750">
    <property type="entry name" value="PBP2_TMBP"/>
    <property type="match status" value="1"/>
</dbReference>
<organism evidence="6 7">
    <name type="scientific">Jeotgalibacillus alimentarius</name>
    <dbReference type="NCBI Taxonomy" id="135826"/>
    <lineage>
        <taxon>Bacteria</taxon>
        <taxon>Bacillati</taxon>
        <taxon>Bacillota</taxon>
        <taxon>Bacilli</taxon>
        <taxon>Bacillales</taxon>
        <taxon>Caryophanaceae</taxon>
        <taxon>Jeotgalibacillus</taxon>
    </lineage>
</organism>
<evidence type="ECO:0000256" key="2">
    <source>
        <dbReference type="ARBA" id="ARBA00022448"/>
    </source>
</evidence>
<feature type="signal peptide" evidence="5">
    <location>
        <begin position="1"/>
        <end position="21"/>
    </location>
</feature>
<keyword evidence="7" id="KW-1185">Reference proteome</keyword>
<evidence type="ECO:0008006" key="8">
    <source>
        <dbReference type="Google" id="ProtNLM"/>
    </source>
</evidence>
<dbReference type="PANTHER" id="PTHR30061:SF50">
    <property type="entry name" value="MALTOSE_MALTODEXTRIN-BINDING PERIPLASMIC PROTEIN"/>
    <property type="match status" value="1"/>
</dbReference>
<keyword evidence="3 5" id="KW-0732">Signal</keyword>
<evidence type="ECO:0000256" key="3">
    <source>
        <dbReference type="ARBA" id="ARBA00022729"/>
    </source>
</evidence>
<dbReference type="RefSeq" id="WP_041123619.1">
    <property type="nucleotide sequence ID" value="NZ_JXRQ01000029.1"/>
</dbReference>
<gene>
    <name evidence="6" type="ORF">KP77_31010</name>
</gene>
<dbReference type="GO" id="GO:0015768">
    <property type="term" value="P:maltose transport"/>
    <property type="evidence" value="ECO:0007669"/>
    <property type="project" value="TreeGrafter"/>
</dbReference>
<proteinExistence type="inferred from homology"/>
<dbReference type="STRING" id="135826.KP77_31010"/>
<name>A0A0C2QZA2_9BACL</name>
<evidence type="ECO:0000256" key="5">
    <source>
        <dbReference type="SAM" id="SignalP"/>
    </source>
</evidence>